<evidence type="ECO:0000256" key="8">
    <source>
        <dbReference type="ARBA" id="ARBA00023229"/>
    </source>
</evidence>
<dbReference type="InterPro" id="IPR001228">
    <property type="entry name" value="IspD"/>
</dbReference>
<name>A0AAU7V776_9ACTO</name>
<dbReference type="Gene3D" id="3.90.550.10">
    <property type="entry name" value="Spore Coat Polysaccharide Biosynthesis Protein SpsA, Chain A"/>
    <property type="match status" value="1"/>
</dbReference>
<dbReference type="InterPro" id="IPR034683">
    <property type="entry name" value="IspD/TarI"/>
</dbReference>
<dbReference type="InterPro" id="IPR050088">
    <property type="entry name" value="IspD/TarI_cytidylyltransf_bact"/>
</dbReference>
<evidence type="ECO:0000256" key="5">
    <source>
        <dbReference type="ARBA" id="ARBA00019056"/>
    </source>
</evidence>
<dbReference type="InterPro" id="IPR018294">
    <property type="entry name" value="ISPD_synthase_CS"/>
</dbReference>
<comment type="similarity">
    <text evidence="3">Belongs to the IspD/TarI cytidylyltransferase family. IspD subfamily.</text>
</comment>
<dbReference type="Pfam" id="PF01128">
    <property type="entry name" value="IspD"/>
    <property type="match status" value="1"/>
</dbReference>
<keyword evidence="7 9" id="KW-0548">Nucleotidyltransferase</keyword>
<dbReference type="RefSeq" id="WP_350258050.1">
    <property type="nucleotide sequence ID" value="NZ_CP138335.1"/>
</dbReference>
<evidence type="ECO:0000256" key="6">
    <source>
        <dbReference type="ARBA" id="ARBA00022679"/>
    </source>
</evidence>
<proteinExistence type="inferred from homology"/>
<dbReference type="EC" id="2.7.7.60" evidence="4"/>
<dbReference type="PANTHER" id="PTHR32125:SF4">
    <property type="entry name" value="2-C-METHYL-D-ERYTHRITOL 4-PHOSPHATE CYTIDYLYLTRANSFERASE, CHLOROPLASTIC"/>
    <property type="match status" value="1"/>
</dbReference>
<dbReference type="KEGG" id="sapp:SAC06_09415"/>
<comment type="catalytic activity">
    <reaction evidence="1">
        <text>2-C-methyl-D-erythritol 4-phosphate + CTP + H(+) = 4-CDP-2-C-methyl-D-erythritol + diphosphate</text>
        <dbReference type="Rhea" id="RHEA:13429"/>
        <dbReference type="ChEBI" id="CHEBI:15378"/>
        <dbReference type="ChEBI" id="CHEBI:33019"/>
        <dbReference type="ChEBI" id="CHEBI:37563"/>
        <dbReference type="ChEBI" id="CHEBI:57823"/>
        <dbReference type="ChEBI" id="CHEBI:58262"/>
        <dbReference type="EC" id="2.7.7.60"/>
    </reaction>
</comment>
<keyword evidence="6 9" id="KW-0808">Transferase</keyword>
<reference evidence="9" key="1">
    <citation type="submission" date="2023-11" db="EMBL/GenBank/DDBJ databases">
        <title>Scrofimicrobium hongkongense sp. nov., isolated from a patient with peritonitis.</title>
        <authorList>
            <person name="Lao H.Y."/>
            <person name="Wong A.Y.P."/>
            <person name="Ng T.L."/>
            <person name="Wong R.Y.L."/>
            <person name="Yau M.C.Y."/>
            <person name="Lam J.Y.W."/>
            <person name="Siu G.K.H."/>
        </authorList>
    </citation>
    <scope>NUCLEOTIDE SEQUENCE</scope>
    <source>
        <strain evidence="9">R131</strain>
    </source>
</reference>
<dbReference type="CDD" id="cd02516">
    <property type="entry name" value="CDP-ME_synthetase"/>
    <property type="match status" value="1"/>
</dbReference>
<evidence type="ECO:0000256" key="1">
    <source>
        <dbReference type="ARBA" id="ARBA00001282"/>
    </source>
</evidence>
<dbReference type="AlphaFoldDB" id="A0AAU7V776"/>
<evidence type="ECO:0000256" key="4">
    <source>
        <dbReference type="ARBA" id="ARBA00012526"/>
    </source>
</evidence>
<dbReference type="SUPFAM" id="SSF53448">
    <property type="entry name" value="Nucleotide-diphospho-sugar transferases"/>
    <property type="match status" value="1"/>
</dbReference>
<dbReference type="NCBIfam" id="TIGR00453">
    <property type="entry name" value="ispD"/>
    <property type="match status" value="1"/>
</dbReference>
<dbReference type="PANTHER" id="PTHR32125">
    <property type="entry name" value="2-C-METHYL-D-ERYTHRITOL 4-PHOSPHATE CYTIDYLYLTRANSFERASE, CHLOROPLASTIC"/>
    <property type="match status" value="1"/>
</dbReference>
<evidence type="ECO:0000256" key="3">
    <source>
        <dbReference type="ARBA" id="ARBA00009789"/>
    </source>
</evidence>
<evidence type="ECO:0000256" key="2">
    <source>
        <dbReference type="ARBA" id="ARBA00004787"/>
    </source>
</evidence>
<dbReference type="EMBL" id="CP138335">
    <property type="protein sequence ID" value="XBW07849.1"/>
    <property type="molecule type" value="Genomic_DNA"/>
</dbReference>
<gene>
    <name evidence="9" type="primary">ispD</name>
    <name evidence="9" type="ORF">SAC06_09415</name>
</gene>
<dbReference type="InterPro" id="IPR029044">
    <property type="entry name" value="Nucleotide-diphossugar_trans"/>
</dbReference>
<evidence type="ECO:0000256" key="7">
    <source>
        <dbReference type="ARBA" id="ARBA00022695"/>
    </source>
</evidence>
<dbReference type="GO" id="GO:0008299">
    <property type="term" value="P:isoprenoid biosynthetic process"/>
    <property type="evidence" value="ECO:0007669"/>
    <property type="project" value="UniProtKB-KW"/>
</dbReference>
<sequence>MASPSAVVVLTAAGTGTRLGADVPKALVQLGEHSLLAWSLRGLAQTEAVAAVAITAPADALDQFWQEIGRYTFPFPITVVPGGNARQESVACGLDALSQLTAQEGLTPSWTTPTLVHDAARALTPPEMIGRLIRLVGDGTPAVIPGLPVTDTIKEVSGEDQELSPVRATPPRARLRSIQTPQAFFWGVLLAAHERARALADDEATAATDDAALVEAEGGQVWVTPGHPHALKITTKKDLETAERMILGLDF</sequence>
<protein>
    <recommendedName>
        <fullName evidence="5">2-C-methyl-D-erythritol 4-phosphate cytidylyltransferase</fullName>
        <ecNumber evidence="4">2.7.7.60</ecNumber>
    </recommendedName>
</protein>
<comment type="pathway">
    <text evidence="2">Isoprenoid biosynthesis; isopentenyl diphosphate biosynthesis via DXP pathway; isopentenyl diphosphate from 1-deoxy-D-xylulose 5-phosphate: step 2/6.</text>
</comment>
<keyword evidence="8" id="KW-0414">Isoprene biosynthesis</keyword>
<accession>A0AAU7V776</accession>
<dbReference type="GO" id="GO:0050518">
    <property type="term" value="F:2-C-methyl-D-erythritol 4-phosphate cytidylyltransferase activity"/>
    <property type="evidence" value="ECO:0007669"/>
    <property type="project" value="UniProtKB-EC"/>
</dbReference>
<organism evidence="9">
    <name type="scientific">Scrofimicrobium appendicitidis</name>
    <dbReference type="NCBI Taxonomy" id="3079930"/>
    <lineage>
        <taxon>Bacteria</taxon>
        <taxon>Bacillati</taxon>
        <taxon>Actinomycetota</taxon>
        <taxon>Actinomycetes</taxon>
        <taxon>Actinomycetales</taxon>
        <taxon>Actinomycetaceae</taxon>
        <taxon>Scrofimicrobium</taxon>
    </lineage>
</organism>
<dbReference type="PROSITE" id="PS01295">
    <property type="entry name" value="ISPD"/>
    <property type="match status" value="1"/>
</dbReference>
<evidence type="ECO:0000313" key="9">
    <source>
        <dbReference type="EMBL" id="XBW07849.1"/>
    </source>
</evidence>